<keyword evidence="2" id="KW-1185">Reference proteome</keyword>
<name>A0A7H0SMN7_9CORY</name>
<organism evidence="1 2">
    <name type="scientific">Corynebacterium poyangense</name>
    <dbReference type="NCBI Taxonomy" id="2684405"/>
    <lineage>
        <taxon>Bacteria</taxon>
        <taxon>Bacillati</taxon>
        <taxon>Actinomycetota</taxon>
        <taxon>Actinomycetes</taxon>
        <taxon>Mycobacteriales</taxon>
        <taxon>Corynebacteriaceae</taxon>
        <taxon>Corynebacterium</taxon>
    </lineage>
</organism>
<dbReference type="KEGG" id="cpoy:GP475_03465"/>
<dbReference type="Proteomes" id="UP000516320">
    <property type="component" value="Chromosome"/>
</dbReference>
<dbReference type="EMBL" id="CP046884">
    <property type="protein sequence ID" value="QNQ89812.1"/>
    <property type="molecule type" value="Genomic_DNA"/>
</dbReference>
<evidence type="ECO:0000313" key="1">
    <source>
        <dbReference type="EMBL" id="QNQ89812.1"/>
    </source>
</evidence>
<proteinExistence type="predicted"/>
<dbReference type="AlphaFoldDB" id="A0A7H0SMN7"/>
<evidence type="ECO:0000313" key="2">
    <source>
        <dbReference type="Proteomes" id="UP000516320"/>
    </source>
</evidence>
<accession>A0A7H0SMN7</accession>
<reference evidence="1 2" key="1">
    <citation type="submission" date="2019-12" db="EMBL/GenBank/DDBJ databases">
        <title>Corynebacterium sp. nov., isolated from feces of the Anser Albifrons in China.</title>
        <authorList>
            <person name="Liu Q."/>
        </authorList>
    </citation>
    <scope>NUCLEOTIDE SEQUENCE [LARGE SCALE GENOMIC DNA]</scope>
    <source>
        <strain evidence="1 2">4H37-19</strain>
    </source>
</reference>
<gene>
    <name evidence="1" type="ORF">GP475_03465</name>
</gene>
<dbReference type="RefSeq" id="WP_187975268.1">
    <property type="nucleotide sequence ID" value="NZ_CP046884.1"/>
</dbReference>
<protein>
    <submittedName>
        <fullName evidence="1">Uncharacterized protein</fullName>
    </submittedName>
</protein>
<sequence>MSILEMMEKFPDNRSPQLKELVYQWSCQYRGFSADTIAHIVSQIPDEVLSLGNNKIFAYPVEDCEIWNLKVHPDAQVMRAGGREFYGSWDIDTSTVQYSWRNLRSSYTRRRGPKSEVAEKAPQLILYYKDLFPDFNEAQIHCLANLWLCGAVVVSGEYYSFTQDGVVGAPRLYLGPRMVEEPDPTALGPLNCWYRFELNPNFLKSEYAFFYIIEFLANLLMDDGYTVVWNENSQVNQIFNALVGDRVSEETFYLECEAISILAASRLPCDAVPSGLSFDEMSWEELEENTSINWDKVYYLADKVENIFIGDHPPMVSKRWWISNKS</sequence>